<feature type="transmembrane region" description="Helical" evidence="1">
    <location>
        <begin position="52"/>
        <end position="73"/>
    </location>
</feature>
<dbReference type="Proteomes" id="UP000681414">
    <property type="component" value="Unassembled WGS sequence"/>
</dbReference>
<keyword evidence="3" id="KW-1185">Reference proteome</keyword>
<reference evidence="2 3" key="1">
    <citation type="submission" date="2021-05" db="EMBL/GenBank/DDBJ databases">
        <title>Novel Bacillus species.</title>
        <authorList>
            <person name="Liu G."/>
        </authorList>
    </citation>
    <scope>NUCLEOTIDE SEQUENCE [LARGE SCALE GENOMIC DNA]</scope>
    <source>
        <strain evidence="3">FJAT-49780</strain>
    </source>
</reference>
<sequence>MKEYKITKIVGVVAGILIMFVAIGFGIMYLIGTGLSKALNSGYDQSSSDNSGLTIIIVLLLFGLIMGIMPFLLKNKAWRMIYISLCLIVGIGFTITFIMSIGALGSINEIFILCLGVVFFLQSYFAIKKK</sequence>
<evidence type="ECO:0000256" key="1">
    <source>
        <dbReference type="SAM" id="Phobius"/>
    </source>
</evidence>
<evidence type="ECO:0000313" key="3">
    <source>
        <dbReference type="Proteomes" id="UP000681414"/>
    </source>
</evidence>
<dbReference type="EMBL" id="JAGYPG010000004">
    <property type="protein sequence ID" value="MBS4197305.1"/>
    <property type="molecule type" value="Genomic_DNA"/>
</dbReference>
<name>A0A942TGP0_9BACI</name>
<feature type="transmembrane region" description="Helical" evidence="1">
    <location>
        <begin position="110"/>
        <end position="127"/>
    </location>
</feature>
<keyword evidence="1" id="KW-0472">Membrane</keyword>
<organism evidence="2 3">
    <name type="scientific">Lederbergia citri</name>
    <dbReference type="NCBI Taxonomy" id="2833580"/>
    <lineage>
        <taxon>Bacteria</taxon>
        <taxon>Bacillati</taxon>
        <taxon>Bacillota</taxon>
        <taxon>Bacilli</taxon>
        <taxon>Bacillales</taxon>
        <taxon>Bacillaceae</taxon>
        <taxon>Lederbergia</taxon>
    </lineage>
</organism>
<evidence type="ECO:0000313" key="2">
    <source>
        <dbReference type="EMBL" id="MBS4197305.1"/>
    </source>
</evidence>
<keyword evidence="1" id="KW-0812">Transmembrane</keyword>
<protein>
    <submittedName>
        <fullName evidence="2">Uncharacterized protein</fullName>
    </submittedName>
</protein>
<comment type="caution">
    <text evidence="2">The sequence shown here is derived from an EMBL/GenBank/DDBJ whole genome shotgun (WGS) entry which is preliminary data.</text>
</comment>
<proteinExistence type="predicted"/>
<feature type="transmembrane region" description="Helical" evidence="1">
    <location>
        <begin position="80"/>
        <end position="104"/>
    </location>
</feature>
<feature type="transmembrane region" description="Helical" evidence="1">
    <location>
        <begin position="12"/>
        <end position="32"/>
    </location>
</feature>
<dbReference type="RefSeq" id="WP_213126543.1">
    <property type="nucleotide sequence ID" value="NZ_JAGYPG010000004.1"/>
</dbReference>
<dbReference type="AlphaFoldDB" id="A0A942TGP0"/>
<gene>
    <name evidence="2" type="ORF">KHA97_19860</name>
</gene>
<accession>A0A942TGP0</accession>
<keyword evidence="1" id="KW-1133">Transmembrane helix</keyword>